<reference evidence="2 3" key="1">
    <citation type="submission" date="2019-01" db="EMBL/GenBank/DDBJ databases">
        <authorList>
            <person name="Chen W.-M."/>
        </authorList>
    </citation>
    <scope>NUCLEOTIDE SEQUENCE [LARGE SCALE GENOMIC DNA]</scope>
    <source>
        <strain evidence="2 3">ICH-3</strain>
    </source>
</reference>
<keyword evidence="3" id="KW-1185">Reference proteome</keyword>
<dbReference type="AlphaFoldDB" id="A0A437JV36"/>
<evidence type="ECO:0008006" key="4">
    <source>
        <dbReference type="Google" id="ProtNLM"/>
    </source>
</evidence>
<feature type="compositionally biased region" description="Basic and acidic residues" evidence="1">
    <location>
        <begin position="110"/>
        <end position="120"/>
    </location>
</feature>
<feature type="region of interest" description="Disordered" evidence="1">
    <location>
        <begin position="99"/>
        <end position="120"/>
    </location>
</feature>
<accession>A0A437JV36</accession>
<organism evidence="2 3">
    <name type="scientific">Rubrivivax albus</name>
    <dbReference type="NCBI Taxonomy" id="2499835"/>
    <lineage>
        <taxon>Bacteria</taxon>
        <taxon>Pseudomonadati</taxon>
        <taxon>Pseudomonadota</taxon>
        <taxon>Betaproteobacteria</taxon>
        <taxon>Burkholderiales</taxon>
        <taxon>Sphaerotilaceae</taxon>
        <taxon>Rubrivivax</taxon>
    </lineage>
</organism>
<name>A0A437JV36_9BURK</name>
<protein>
    <recommendedName>
        <fullName evidence="4">DUF2946 domain-containing protein</fullName>
    </recommendedName>
</protein>
<evidence type="ECO:0000256" key="1">
    <source>
        <dbReference type="SAM" id="MobiDB-lite"/>
    </source>
</evidence>
<dbReference type="EMBL" id="SACT01000004">
    <property type="protein sequence ID" value="RVT51062.1"/>
    <property type="molecule type" value="Genomic_DNA"/>
</dbReference>
<dbReference type="RefSeq" id="WP_128199089.1">
    <property type="nucleotide sequence ID" value="NZ_SACT01000004.1"/>
</dbReference>
<dbReference type="Proteomes" id="UP000288178">
    <property type="component" value="Unassembled WGS sequence"/>
</dbReference>
<evidence type="ECO:0000313" key="3">
    <source>
        <dbReference type="Proteomes" id="UP000288178"/>
    </source>
</evidence>
<evidence type="ECO:0000313" key="2">
    <source>
        <dbReference type="EMBL" id="RVT51062.1"/>
    </source>
</evidence>
<gene>
    <name evidence="2" type="ORF">ENE75_14875</name>
</gene>
<proteinExistence type="predicted"/>
<comment type="caution">
    <text evidence="2">The sequence shown here is derived from an EMBL/GenBank/DDBJ whole genome shotgun (WGS) entry which is preliminary data.</text>
</comment>
<sequence length="120" mass="12171">MKRWLVTVVWLLTLALPLQGLAVAAPMMSFGSMHDGSAALHDGWPAPCHGFEAPAVADDATAHAGCSECAVCHAGAAPVPPAAAAPGAAPQAEAPPAWRAPILSAVDPDGLDRPPRHAFV</sequence>